<organism evidence="2 3">
    <name type="scientific">Povalibacter uvarum</name>
    <dbReference type="NCBI Taxonomy" id="732238"/>
    <lineage>
        <taxon>Bacteria</taxon>
        <taxon>Pseudomonadati</taxon>
        <taxon>Pseudomonadota</taxon>
        <taxon>Gammaproteobacteria</taxon>
        <taxon>Steroidobacterales</taxon>
        <taxon>Steroidobacteraceae</taxon>
        <taxon>Povalibacter</taxon>
    </lineage>
</organism>
<evidence type="ECO:0000259" key="1">
    <source>
        <dbReference type="Pfam" id="PF01323"/>
    </source>
</evidence>
<accession>A0A841HLR0</accession>
<dbReference type="RefSeq" id="WP_184331356.1">
    <property type="nucleotide sequence ID" value="NZ_JACHHZ010000002.1"/>
</dbReference>
<dbReference type="PANTHER" id="PTHR13887">
    <property type="entry name" value="GLUTATHIONE S-TRANSFERASE KAPPA"/>
    <property type="match status" value="1"/>
</dbReference>
<protein>
    <submittedName>
        <fullName evidence="2">Putative DsbA family dithiol-disulfide isomerase</fullName>
    </submittedName>
</protein>
<dbReference type="Gene3D" id="3.40.30.10">
    <property type="entry name" value="Glutaredoxin"/>
    <property type="match status" value="1"/>
</dbReference>
<keyword evidence="2" id="KW-0413">Isomerase</keyword>
<dbReference type="AlphaFoldDB" id="A0A841HLR0"/>
<dbReference type="SUPFAM" id="SSF52833">
    <property type="entry name" value="Thioredoxin-like"/>
    <property type="match status" value="1"/>
</dbReference>
<dbReference type="GO" id="GO:0016491">
    <property type="term" value="F:oxidoreductase activity"/>
    <property type="evidence" value="ECO:0007669"/>
    <property type="project" value="InterPro"/>
</dbReference>
<dbReference type="InterPro" id="IPR001853">
    <property type="entry name" value="DSBA-like_thioredoxin_dom"/>
</dbReference>
<dbReference type="CDD" id="cd03024">
    <property type="entry name" value="DsbA_FrnE"/>
    <property type="match status" value="1"/>
</dbReference>
<comment type="caution">
    <text evidence="2">The sequence shown here is derived from an EMBL/GenBank/DDBJ whole genome shotgun (WGS) entry which is preliminary data.</text>
</comment>
<keyword evidence="3" id="KW-1185">Reference proteome</keyword>
<dbReference type="InterPro" id="IPR036249">
    <property type="entry name" value="Thioredoxin-like_sf"/>
</dbReference>
<dbReference type="PANTHER" id="PTHR13887:SF41">
    <property type="entry name" value="THIOREDOXIN SUPERFAMILY PROTEIN"/>
    <property type="match status" value="1"/>
</dbReference>
<proteinExistence type="predicted"/>
<sequence length="221" mass="24821">MPAPLKIDFVSDVSCPWCVIGLRGLEQALERIGGEVAADIHFQPFELNPQMAVEGEDIAEHIARKYGSSPDQLARNQEAIRARGAALGFTFNMEKRARIYNTFDAHRLLHWAEAEDRQHELKRALFATYFTEGRNPSDREVLIDAAKEAGLDPAKAREVLESDRYAKEVRDREQFYQRSGIHAVPSVIINDQYLIQGGQPVEVFEQALRKIAAESQSAAAT</sequence>
<gene>
    <name evidence="2" type="ORF">HNQ60_002098</name>
</gene>
<dbReference type="Proteomes" id="UP000588068">
    <property type="component" value="Unassembled WGS sequence"/>
</dbReference>
<name>A0A841HLR0_9GAMM</name>
<dbReference type="EMBL" id="JACHHZ010000002">
    <property type="protein sequence ID" value="MBB6093220.1"/>
    <property type="molecule type" value="Genomic_DNA"/>
</dbReference>
<evidence type="ECO:0000313" key="2">
    <source>
        <dbReference type="EMBL" id="MBB6093220.1"/>
    </source>
</evidence>
<reference evidence="2 3" key="1">
    <citation type="submission" date="2020-08" db="EMBL/GenBank/DDBJ databases">
        <title>Genomic Encyclopedia of Type Strains, Phase IV (KMG-IV): sequencing the most valuable type-strain genomes for metagenomic binning, comparative biology and taxonomic classification.</title>
        <authorList>
            <person name="Goeker M."/>
        </authorList>
    </citation>
    <scope>NUCLEOTIDE SEQUENCE [LARGE SCALE GENOMIC DNA]</scope>
    <source>
        <strain evidence="2 3">DSM 26723</strain>
    </source>
</reference>
<feature type="domain" description="DSBA-like thioredoxin" evidence="1">
    <location>
        <begin position="7"/>
        <end position="208"/>
    </location>
</feature>
<evidence type="ECO:0000313" key="3">
    <source>
        <dbReference type="Proteomes" id="UP000588068"/>
    </source>
</evidence>
<dbReference type="Pfam" id="PF01323">
    <property type="entry name" value="DSBA"/>
    <property type="match status" value="1"/>
</dbReference>
<dbReference type="GO" id="GO:0016853">
    <property type="term" value="F:isomerase activity"/>
    <property type="evidence" value="ECO:0007669"/>
    <property type="project" value="UniProtKB-KW"/>
</dbReference>